<accession>A0A844G5V4</accession>
<feature type="domain" description="Malectin" evidence="2">
    <location>
        <begin position="1606"/>
        <end position="1750"/>
    </location>
</feature>
<dbReference type="InterPro" id="IPR013320">
    <property type="entry name" value="ConA-like_dom_sf"/>
</dbReference>
<dbReference type="EMBL" id="VUNS01000017">
    <property type="protein sequence ID" value="MST98272.1"/>
    <property type="molecule type" value="Genomic_DNA"/>
</dbReference>
<dbReference type="Gene3D" id="2.60.120.430">
    <property type="entry name" value="Galactose-binding lectin"/>
    <property type="match status" value="1"/>
</dbReference>
<evidence type="ECO:0000313" key="3">
    <source>
        <dbReference type="EMBL" id="MST98272.1"/>
    </source>
</evidence>
<dbReference type="Proteomes" id="UP000435649">
    <property type="component" value="Unassembled WGS sequence"/>
</dbReference>
<feature type="compositionally biased region" description="Low complexity" evidence="1">
    <location>
        <begin position="90"/>
        <end position="105"/>
    </location>
</feature>
<protein>
    <recommendedName>
        <fullName evidence="2">Malectin domain-containing protein</fullName>
    </recommendedName>
</protein>
<feature type="region of interest" description="Disordered" evidence="1">
    <location>
        <begin position="1"/>
        <end position="128"/>
    </location>
</feature>
<evidence type="ECO:0000313" key="4">
    <source>
        <dbReference type="Proteomes" id="UP000435649"/>
    </source>
</evidence>
<proteinExistence type="predicted"/>
<feature type="compositionally biased region" description="Polar residues" evidence="1">
    <location>
        <begin position="106"/>
        <end position="128"/>
    </location>
</feature>
<gene>
    <name evidence="3" type="ORF">FYJ85_14605</name>
</gene>
<dbReference type="InterPro" id="IPR021720">
    <property type="entry name" value="Malectin_dom"/>
</dbReference>
<reference evidence="3 4" key="1">
    <citation type="submission" date="2019-08" db="EMBL/GenBank/DDBJ databases">
        <title>In-depth cultivation of the pig gut microbiome towards novel bacterial diversity and tailored functional studies.</title>
        <authorList>
            <person name="Wylensek D."/>
            <person name="Hitch T.C.A."/>
            <person name="Clavel T."/>
        </authorList>
    </citation>
    <scope>NUCLEOTIDE SEQUENCE [LARGE SCALE GENOMIC DNA]</scope>
    <source>
        <strain evidence="3 4">BBE-744-WT-12</strain>
    </source>
</reference>
<feature type="compositionally biased region" description="Low complexity" evidence="1">
    <location>
        <begin position="49"/>
        <end position="83"/>
    </location>
</feature>
<dbReference type="Gene3D" id="3.20.20.80">
    <property type="entry name" value="Glycosidases"/>
    <property type="match status" value="1"/>
</dbReference>
<dbReference type="Pfam" id="PF11721">
    <property type="entry name" value="Malectin"/>
    <property type="match status" value="1"/>
</dbReference>
<name>A0A844G5V4_9BACT</name>
<sequence length="1766" mass="195697">MSIRRTPNARPGRRAAASATPLRCSCSSAPTGRRRTRSQPVKISPTGPPSASATPGRSSPTATPPRTAAASATAQPPRRSTTTDTDREPSAAWSTAASAPSAKPSCTLSTTCRTATSPIPASTGSSTTLPSGDLMKFYPLCLAFSASIALAAAEPLFRAGFDAAPDSSVFRIPAGSAVRNGALELLGSGKMAAAELNRELPAPFRLTFRVRELPAAATGKSDFHWGVILFGENGNSLRLYSRGKNVTHLISLGGQTQTNSDLPGNIDFSGGRWTTLELDIDPGRFELNAGRRLIGSGSVDLGTVRKVEFYAFNRDAAFDDIELLPREAKAAAPAVGQPVFYAAFDGTPDAKKANGDTIHPDKAVSLSYRPGLSGEAVFIGSKPPQGGITAGGGWKAADGFIEFKNADRSSALSLALPELPELELSLDFRRTSMPEGDRHWGFDLTGENGDTLKLYTRPAGRWYLLHGREGKGIRHIDLQSLPLPPGAADSPWNRLTLRINGAKLVLGLNGKTMPVAIPELGRLTKLGIYSNRIDLELKELNIKGGDYRFTESFARFSPAGGRPELSYPIPGLAGSDGAISFWVRPEWDGETYGRPKPTYQLLIADDGGRQRLLDLFQWEWLRADIGRPGRDKVEMRQRGRSGWFDGDWQQVAVSWNRDGLVTFYWNGRALGPHDASAEEVRRYINDADFPAMTRLLVGTAAGAWQNADASYDELKLFRRPVSDEEIYRDYRKYMPFDLLLHNAIVNPEEEAVLSVEIAPPGTYTRPEPAELRLDPAPLRLELRLCGENGETVRSMRRSFDGKAADKFDFAIGKLPAGIYRLKVLVETPNGMVQRSFEVKSYADAPAETPSDADLVTGTPFYEKKLGDAADPALRKAGEPQGASLDGRPYLEAAPSKGNRFSFTIDFDESRLNGRPVLLEIVWPDDKPRMMGLYMYPETKQSQHRDRLQGGIQSGNEYPLSGKMQSVRYLFYPGVKRYHFEARTLANGMPAAVAAVRLLPIEGELPKLKINYPENLPHRQFGNMDEDQTFETNLNYDDAAEKSSPFRTQRLTDRLLGYLDYTGQEAWNYPVLRYHYSYYPQERYVSNGMYPFRYAELAYMVDAMHRRGKSVLGIVNYSNLPDISRAPARWDEYDRRGMILHDSAGRRVMSPFGGNAPKLNIVHPDVRKLFLAHLESIAANEGLRPGFDGFEYWICQFGAWNSLEQGYDDYTAGRFTADTGIAVPGAGEGRFAERYRFLTGEKRDEWLKWRSEQVTNLVAEIRTMLDRVNPKLALYLSIFLVKPLEESGVAGMSRQLYEENGLDLPALAALDRVALAPIRQNTQYRWNFHWGKPETALDEGLYDPAVMRPFTVPGAAAMTVSYPAYFETWEKPLDPDFAGYFQNADVKPHGRFFLKELAFNLAAADSQRMVIGAQPLGTLGREAETREFVRAYSALPKLPFRSVPGADDPVTLRYLPTDNGTYFYLVSMVWQPVTAAPSPAPAGAVDLSTGEEAVFPVTLKPFELRSFLVPGEVKFTGLAVTVPAEFEAFYRQRIASLDATADALEKLGIDCGAERGTLAAMKAAESGKRYAELHRLAFSRAMNQLGGKHRNLENLSIQSRMLKENHFAVNCGGYEFYRAADGTLFFPDRKFARDARYGYTGSYNNVVRDIEKVHGTPDPKLFQSEAYDIDGYRFELPDGKYRLKLWLKVGYAPKFKPGVFRFTMRAGDKVLLKDFDLYEAQRGDFDAPVTLEFPVEVKGGSLELSFSAPTDDATVRFLNALELRPEK</sequence>
<evidence type="ECO:0000259" key="2">
    <source>
        <dbReference type="Pfam" id="PF11721"/>
    </source>
</evidence>
<dbReference type="Gene3D" id="2.60.120.200">
    <property type="match status" value="1"/>
</dbReference>
<keyword evidence="4" id="KW-1185">Reference proteome</keyword>
<organism evidence="3 4">
    <name type="scientific">Victivallis lenta</name>
    <dbReference type="NCBI Taxonomy" id="2606640"/>
    <lineage>
        <taxon>Bacteria</taxon>
        <taxon>Pseudomonadati</taxon>
        <taxon>Lentisphaerota</taxon>
        <taxon>Lentisphaeria</taxon>
        <taxon>Victivallales</taxon>
        <taxon>Victivallaceae</taxon>
        <taxon>Victivallis</taxon>
    </lineage>
</organism>
<comment type="caution">
    <text evidence="3">The sequence shown here is derived from an EMBL/GenBank/DDBJ whole genome shotgun (WGS) entry which is preliminary data.</text>
</comment>
<evidence type="ECO:0000256" key="1">
    <source>
        <dbReference type="SAM" id="MobiDB-lite"/>
    </source>
</evidence>
<dbReference type="SUPFAM" id="SSF49899">
    <property type="entry name" value="Concanavalin A-like lectins/glucanases"/>
    <property type="match status" value="1"/>
</dbReference>